<dbReference type="AlphaFoldDB" id="I5ARN5"/>
<dbReference type="Proteomes" id="UP000005753">
    <property type="component" value="Chromosome"/>
</dbReference>
<feature type="compositionally biased region" description="Low complexity" evidence="2">
    <location>
        <begin position="394"/>
        <end position="410"/>
    </location>
</feature>
<dbReference type="EMBL" id="CM001487">
    <property type="protein sequence ID" value="EIM56458.1"/>
    <property type="molecule type" value="Genomic_DNA"/>
</dbReference>
<keyword evidence="3" id="KW-1133">Transmembrane helix</keyword>
<dbReference type="Gene3D" id="1.25.40.10">
    <property type="entry name" value="Tetratricopeptide repeat domain"/>
    <property type="match status" value="1"/>
</dbReference>
<keyword evidence="3" id="KW-0812">Transmembrane</keyword>
<evidence type="ECO:0000313" key="4">
    <source>
        <dbReference type="EMBL" id="EIM56458.1"/>
    </source>
</evidence>
<dbReference type="Pfam" id="PF00515">
    <property type="entry name" value="TPR_1"/>
    <property type="match status" value="1"/>
</dbReference>
<feature type="region of interest" description="Disordered" evidence="2">
    <location>
        <begin position="1"/>
        <end position="102"/>
    </location>
</feature>
<protein>
    <submittedName>
        <fullName evidence="4">Tetratricopeptide repeat protein</fullName>
    </submittedName>
</protein>
<feature type="region of interest" description="Disordered" evidence="2">
    <location>
        <begin position="331"/>
        <end position="421"/>
    </location>
</feature>
<dbReference type="OrthoDB" id="1853332at2"/>
<dbReference type="HOGENOM" id="CLU_651726_0_0_9"/>
<feature type="compositionally biased region" description="Basic and acidic residues" evidence="2">
    <location>
        <begin position="331"/>
        <end position="342"/>
    </location>
</feature>
<keyword evidence="5" id="KW-1185">Reference proteome</keyword>
<dbReference type="InterPro" id="IPR019734">
    <property type="entry name" value="TPR_rpt"/>
</dbReference>
<organism evidence="4 5">
    <name type="scientific">Eubacterium cellulosolvens (strain ATCC 43171 / JCM 9499 / 6)</name>
    <name type="common">Cillobacterium cellulosolvens</name>
    <dbReference type="NCBI Taxonomy" id="633697"/>
    <lineage>
        <taxon>Bacteria</taxon>
        <taxon>Bacillati</taxon>
        <taxon>Bacillota</taxon>
        <taxon>Clostridia</taxon>
        <taxon>Eubacteriales</taxon>
        <taxon>Eubacteriaceae</taxon>
        <taxon>Eubacterium</taxon>
    </lineage>
</organism>
<name>I5ARN5_EUBC6</name>
<evidence type="ECO:0000313" key="5">
    <source>
        <dbReference type="Proteomes" id="UP000005753"/>
    </source>
</evidence>
<feature type="repeat" description="TPR" evidence="1">
    <location>
        <begin position="222"/>
        <end position="255"/>
    </location>
</feature>
<feature type="compositionally biased region" description="Low complexity" evidence="2">
    <location>
        <begin position="367"/>
        <end position="383"/>
    </location>
</feature>
<dbReference type="SMART" id="SM00028">
    <property type="entry name" value="TPR"/>
    <property type="match status" value="1"/>
</dbReference>
<keyword evidence="1" id="KW-0802">TPR repeat</keyword>
<feature type="transmembrane region" description="Helical" evidence="3">
    <location>
        <begin position="169"/>
        <end position="188"/>
    </location>
</feature>
<sequence length="421" mass="46490">MNPNQTPGAPGNPGQPGQGVPPRGTNPNDAHNSPAGSYPPVSRQNPQAGVPGNPQVSAPANGRQNMQNGMHNSPNGSYYKNGKHVEQTGGRYPNQGINSPSGTYVKFRPETYVPDPAGGSFANNRNMGTAWQNDLRYRYSTNDKNPAPKQKLQLPPEVKKKLRIKTLKVVGAVILSVVLFIGGLMLVARHVGNESFISKYNKGVYDIETEGTMLRPNIPDGYVPLYNLGNAYYKDGDYEQAAAFYYTALEYDPPEIDEECKIRINLALALLHQIDFNDLDTQQKVDRAITHLNGARGVLTEHGCANPEDDKGHSKDAEKLKKDIDEMLEKLKKEGPQKKNEKTTPTPTPKPNQGQQKKKSSGREQNLKNNLQKNQKQNMQQRQKTQRSMDQWESTGQGNNGSGSVSSSSGEEYNPYGSKNW</sequence>
<dbReference type="SUPFAM" id="SSF48452">
    <property type="entry name" value="TPR-like"/>
    <property type="match status" value="1"/>
</dbReference>
<evidence type="ECO:0000256" key="1">
    <source>
        <dbReference type="PROSITE-ProRule" id="PRU00339"/>
    </source>
</evidence>
<dbReference type="eggNOG" id="ENOG50333AN">
    <property type="taxonomic scope" value="Bacteria"/>
</dbReference>
<evidence type="ECO:0000256" key="3">
    <source>
        <dbReference type="SAM" id="Phobius"/>
    </source>
</evidence>
<dbReference type="PROSITE" id="PS50293">
    <property type="entry name" value="TPR_REGION"/>
    <property type="match status" value="1"/>
</dbReference>
<gene>
    <name evidence="4" type="ORF">EubceDRAFT1_0619</name>
</gene>
<feature type="compositionally biased region" description="Polar residues" evidence="2">
    <location>
        <begin position="25"/>
        <end position="35"/>
    </location>
</feature>
<reference evidence="4 5" key="2">
    <citation type="submission" date="2012-02" db="EMBL/GenBank/DDBJ databases">
        <title>Improved High-Quality Draft sequence of Eubacterium cellulosolvens 6.</title>
        <authorList>
            <consortium name="US DOE Joint Genome Institute"/>
            <person name="Lucas S."/>
            <person name="Han J."/>
            <person name="Lapidus A."/>
            <person name="Cheng J.-F."/>
            <person name="Goodwin L."/>
            <person name="Pitluck S."/>
            <person name="Peters L."/>
            <person name="Mikhailova N."/>
            <person name="Gu W."/>
            <person name="Detter J.C."/>
            <person name="Han C."/>
            <person name="Tapia R."/>
            <person name="Land M."/>
            <person name="Hauser L."/>
            <person name="Kyrpides N."/>
            <person name="Ivanova N."/>
            <person name="Pagani I."/>
            <person name="Johnson E."/>
            <person name="Mukhopadhyay B."/>
            <person name="Anderson I."/>
            <person name="Woyke T."/>
        </authorList>
    </citation>
    <scope>NUCLEOTIDE SEQUENCE [LARGE SCALE GENOMIC DNA]</scope>
    <source>
        <strain evidence="4 5">6</strain>
    </source>
</reference>
<feature type="compositionally biased region" description="Polar residues" evidence="2">
    <location>
        <begin position="54"/>
        <end position="78"/>
    </location>
</feature>
<proteinExistence type="predicted"/>
<keyword evidence="3" id="KW-0472">Membrane</keyword>
<dbReference type="PROSITE" id="PS50005">
    <property type="entry name" value="TPR"/>
    <property type="match status" value="1"/>
</dbReference>
<dbReference type="STRING" id="633697.EubceDRAFT1_0619"/>
<evidence type="ECO:0000256" key="2">
    <source>
        <dbReference type="SAM" id="MobiDB-lite"/>
    </source>
</evidence>
<dbReference type="InterPro" id="IPR011990">
    <property type="entry name" value="TPR-like_helical_dom_sf"/>
</dbReference>
<accession>I5ARN5</accession>
<reference evidence="4 5" key="1">
    <citation type="submission" date="2010-08" db="EMBL/GenBank/DDBJ databases">
        <authorList>
            <consortium name="US DOE Joint Genome Institute (JGI-PGF)"/>
            <person name="Lucas S."/>
            <person name="Copeland A."/>
            <person name="Lapidus A."/>
            <person name="Cheng J.-F."/>
            <person name="Bruce D."/>
            <person name="Goodwin L."/>
            <person name="Pitluck S."/>
            <person name="Land M.L."/>
            <person name="Hauser L."/>
            <person name="Chang Y.-J."/>
            <person name="Anderson I.J."/>
            <person name="Johnson E."/>
            <person name="Mulhopadhyay B."/>
            <person name="Kyrpides N."/>
            <person name="Woyke T.J."/>
        </authorList>
    </citation>
    <scope>NUCLEOTIDE SEQUENCE [LARGE SCALE GENOMIC DNA]</scope>
    <source>
        <strain evidence="4 5">6</strain>
    </source>
</reference>